<dbReference type="Pfam" id="PF26226">
    <property type="entry name" value="DUF8052"/>
    <property type="match status" value="1"/>
</dbReference>
<evidence type="ECO:0000313" key="6">
    <source>
        <dbReference type="Proteomes" id="UP000671910"/>
    </source>
</evidence>
<dbReference type="Proteomes" id="UP000636394">
    <property type="component" value="Unassembled WGS sequence"/>
</dbReference>
<evidence type="ECO:0000313" key="3">
    <source>
        <dbReference type="EMBL" id="NHM13457.1"/>
    </source>
</evidence>
<evidence type="ECO:0000256" key="1">
    <source>
        <dbReference type="SAM" id="MobiDB-lite"/>
    </source>
</evidence>
<dbReference type="RefSeq" id="WP_166338296.1">
    <property type="nucleotide sequence ID" value="NZ_CP072829.1"/>
</dbReference>
<organism evidence="4 6">
    <name type="scientific">Xiamenia xianingshaonis</name>
    <dbReference type="NCBI Taxonomy" id="2682776"/>
    <lineage>
        <taxon>Bacteria</taxon>
        <taxon>Bacillati</taxon>
        <taxon>Actinomycetota</taxon>
        <taxon>Coriobacteriia</taxon>
        <taxon>Eggerthellales</taxon>
        <taxon>Eggerthellaceae</taxon>
        <taxon>Xiamenia</taxon>
    </lineage>
</organism>
<proteinExistence type="predicted"/>
<feature type="region of interest" description="Disordered" evidence="1">
    <location>
        <begin position="205"/>
        <end position="232"/>
    </location>
</feature>
<feature type="compositionally biased region" description="Basic and acidic residues" evidence="1">
    <location>
        <begin position="223"/>
        <end position="232"/>
    </location>
</feature>
<feature type="domain" description="DUF8052" evidence="2">
    <location>
        <begin position="34"/>
        <end position="189"/>
    </location>
</feature>
<gene>
    <name evidence="3" type="ORF">GMI68_01510</name>
    <name evidence="4" type="ORF">J7S26_00585</name>
</gene>
<dbReference type="KEGG" id="ebz:J7S26_00585"/>
<keyword evidence="5" id="KW-1185">Reference proteome</keyword>
<dbReference type="AlphaFoldDB" id="A0A9E6MQC8"/>
<accession>A0A9E6MQC8</accession>
<reference evidence="4" key="2">
    <citation type="submission" date="2021-04" db="EMBL/GenBank/DDBJ databases">
        <title>Novel species in family Eggerthellaceae.</title>
        <authorList>
            <person name="Zhang G."/>
        </authorList>
    </citation>
    <scope>NUCLEOTIDE SEQUENCE</scope>
    <source>
        <strain evidence="4">Zg-886</strain>
    </source>
</reference>
<feature type="compositionally biased region" description="Basic and acidic residues" evidence="1">
    <location>
        <begin position="8"/>
        <end position="23"/>
    </location>
</feature>
<evidence type="ECO:0000313" key="4">
    <source>
        <dbReference type="EMBL" id="QTU84467.1"/>
    </source>
</evidence>
<evidence type="ECO:0000313" key="5">
    <source>
        <dbReference type="Proteomes" id="UP000636394"/>
    </source>
</evidence>
<feature type="region of interest" description="Disordered" evidence="1">
    <location>
        <begin position="1"/>
        <end position="23"/>
    </location>
</feature>
<dbReference type="InterPro" id="IPR058365">
    <property type="entry name" value="DUF8052"/>
</dbReference>
<dbReference type="EMBL" id="WPCR01000001">
    <property type="protein sequence ID" value="NHM13457.1"/>
    <property type="molecule type" value="Genomic_DNA"/>
</dbReference>
<dbReference type="EMBL" id="CP072829">
    <property type="protein sequence ID" value="QTU84467.1"/>
    <property type="molecule type" value="Genomic_DNA"/>
</dbReference>
<protein>
    <recommendedName>
        <fullName evidence="2">DUF8052 domain-containing protein</fullName>
    </recommendedName>
</protein>
<evidence type="ECO:0000259" key="2">
    <source>
        <dbReference type="Pfam" id="PF26226"/>
    </source>
</evidence>
<name>A0A9E6MQC8_9ACTN</name>
<reference evidence="3 5" key="1">
    <citation type="submission" date="2019-11" db="EMBL/GenBank/DDBJ databases">
        <title>Eggerthellaceae novel genus isolated from the rectal contents of marmort.</title>
        <authorList>
            <person name="Zhang G."/>
        </authorList>
    </citation>
    <scope>NUCLEOTIDE SEQUENCE [LARGE SCALE GENOMIC DNA]</scope>
    <source>
        <strain evidence="3">Zg-886</strain>
        <strain evidence="5">zg-886</strain>
    </source>
</reference>
<sequence length="232" mass="26240">MRGVQGSQDRRSDEAEAERSARCGLERESEAARAVLDRVLKAHETWFDVTRTYEFAGRTFAGYAEFHSEAEQYVLVKRAKLWGVNTHEYLFFDVRRRLDADAFAELVRFMTTEALAKVSPNPEHMTSYVSLVVVADEVAPDLDKPIRRTRFRKNFQLGLQGWADLRVAVIDLARTTVITNARGEELRATLCNNAEAALGCSFDQRKRRTTSQSARGGRATHAALDEQAARLK</sequence>
<dbReference type="Proteomes" id="UP000671910">
    <property type="component" value="Chromosome"/>
</dbReference>